<evidence type="ECO:0000313" key="2">
    <source>
        <dbReference type="EMBL" id="QHS79878.1"/>
    </source>
</evidence>
<dbReference type="InterPro" id="IPR003615">
    <property type="entry name" value="HNH_nuc"/>
</dbReference>
<protein>
    <recommendedName>
        <fullName evidence="1">HNH domain-containing protein</fullName>
    </recommendedName>
</protein>
<evidence type="ECO:0000259" key="1">
    <source>
        <dbReference type="Pfam" id="PF01844"/>
    </source>
</evidence>
<reference evidence="2" key="1">
    <citation type="journal article" date="2020" name="Nature">
        <title>Giant virus diversity and host interactions through global metagenomics.</title>
        <authorList>
            <person name="Schulz F."/>
            <person name="Roux S."/>
            <person name="Paez-Espino D."/>
            <person name="Jungbluth S."/>
            <person name="Walsh D.A."/>
            <person name="Denef V.J."/>
            <person name="McMahon K.D."/>
            <person name="Konstantinidis K.T."/>
            <person name="Eloe-Fadrosh E.A."/>
            <person name="Kyrpides N.C."/>
            <person name="Woyke T."/>
        </authorList>
    </citation>
    <scope>NUCLEOTIDE SEQUENCE</scope>
    <source>
        <strain evidence="2">GVMAG-S-1035375-24</strain>
    </source>
</reference>
<dbReference type="CDD" id="cd00085">
    <property type="entry name" value="HNHc"/>
    <property type="match status" value="1"/>
</dbReference>
<dbReference type="AlphaFoldDB" id="A0A6C0AJC4"/>
<dbReference type="EMBL" id="MN740664">
    <property type="protein sequence ID" value="QHS79878.1"/>
    <property type="molecule type" value="Genomic_DNA"/>
</dbReference>
<feature type="domain" description="HNH" evidence="1">
    <location>
        <begin position="37"/>
        <end position="70"/>
    </location>
</feature>
<accession>A0A6C0AJC4</accession>
<dbReference type="Gene3D" id="1.10.30.50">
    <property type="match status" value="1"/>
</dbReference>
<dbReference type="InterPro" id="IPR002711">
    <property type="entry name" value="HNH"/>
</dbReference>
<dbReference type="GO" id="GO:0003676">
    <property type="term" value="F:nucleic acid binding"/>
    <property type="evidence" value="ECO:0007669"/>
    <property type="project" value="InterPro"/>
</dbReference>
<name>A0A6C0AJC4_9ZZZZ</name>
<organism evidence="2">
    <name type="scientific">viral metagenome</name>
    <dbReference type="NCBI Taxonomy" id="1070528"/>
    <lineage>
        <taxon>unclassified sequences</taxon>
        <taxon>metagenomes</taxon>
        <taxon>organismal metagenomes</taxon>
    </lineage>
</organism>
<dbReference type="GO" id="GO:0008270">
    <property type="term" value="F:zinc ion binding"/>
    <property type="evidence" value="ECO:0007669"/>
    <property type="project" value="InterPro"/>
</dbReference>
<dbReference type="GO" id="GO:0004519">
    <property type="term" value="F:endonuclease activity"/>
    <property type="evidence" value="ECO:0007669"/>
    <property type="project" value="InterPro"/>
</dbReference>
<sequence>MKIPRALREQVWMVKAGRVFDAKCKIVWCTNRMNVFDFQCGHNIPESKGGATTLDNLIPICSRCNVSMGNQFTINEWNAKFASQTPPWWRRIFTWWT</sequence>
<proteinExistence type="predicted"/>
<dbReference type="Pfam" id="PF01844">
    <property type="entry name" value="HNH"/>
    <property type="match status" value="1"/>
</dbReference>